<protein>
    <submittedName>
        <fullName evidence="1">Uncharacterized protein</fullName>
    </submittedName>
</protein>
<evidence type="ECO:0000313" key="1">
    <source>
        <dbReference type="EMBL" id="KAA6344038.1"/>
    </source>
</evidence>
<dbReference type="NCBIfam" id="TIGR01563">
    <property type="entry name" value="gp16_SPP1"/>
    <property type="match status" value="1"/>
</dbReference>
<proteinExistence type="predicted"/>
<reference evidence="1" key="1">
    <citation type="submission" date="2019-03" db="EMBL/GenBank/DDBJ databases">
        <title>Single cell metagenomics reveals metabolic interactions within the superorganism composed of flagellate Streblomastix strix and complex community of Bacteroidetes bacteria on its surface.</title>
        <authorList>
            <person name="Treitli S.C."/>
            <person name="Kolisko M."/>
            <person name="Husnik F."/>
            <person name="Keeling P."/>
            <person name="Hampl V."/>
        </authorList>
    </citation>
    <scope>NUCLEOTIDE SEQUENCE</scope>
    <source>
        <strain evidence="1">STM</strain>
    </source>
</reference>
<organism evidence="1">
    <name type="scientific">termite gut metagenome</name>
    <dbReference type="NCBI Taxonomy" id="433724"/>
    <lineage>
        <taxon>unclassified sequences</taxon>
        <taxon>metagenomes</taxon>
        <taxon>organismal metagenomes</taxon>
    </lineage>
</organism>
<dbReference type="InterPro" id="IPR038666">
    <property type="entry name" value="SSP1_head-tail_sf"/>
</dbReference>
<gene>
    <name evidence="1" type="ORF">EZS27_008295</name>
</gene>
<name>A0A5J4SDS6_9ZZZZ</name>
<dbReference type="EMBL" id="SNRY01000238">
    <property type="protein sequence ID" value="KAA6344038.1"/>
    <property type="molecule type" value="Genomic_DNA"/>
</dbReference>
<dbReference type="Gene3D" id="2.40.10.270">
    <property type="entry name" value="Bacteriophage SPP1 head-tail adaptor protein"/>
    <property type="match status" value="1"/>
</dbReference>
<sequence>MQAGLLNDIIEIQKLITTKDAYGSEVETYEYFLKTKAQVIYSSGNRLILSSEITFNYNTTFVVRYYIEVVESMRIKFQSRYYRILSIEQDKRLQKKTIITELINE</sequence>
<dbReference type="AlphaFoldDB" id="A0A5J4SDS6"/>
<accession>A0A5J4SDS6</accession>
<comment type="caution">
    <text evidence="1">The sequence shown here is derived from an EMBL/GenBank/DDBJ whole genome shotgun (WGS) entry which is preliminary data.</text>
</comment>
<dbReference type="Pfam" id="PF05521">
    <property type="entry name" value="Phage_HCP"/>
    <property type="match status" value="1"/>
</dbReference>
<dbReference type="InterPro" id="IPR008767">
    <property type="entry name" value="Phage_SPP1_head-tail_adaptor"/>
</dbReference>